<dbReference type="GO" id="GO:0008704">
    <property type="term" value="F:5-carboxymethyl-2-hydroxymuconate delta-isomerase activity"/>
    <property type="evidence" value="ECO:0007669"/>
    <property type="project" value="InterPro"/>
</dbReference>
<dbReference type="Proteomes" id="UP000503336">
    <property type="component" value="Chromosome"/>
</dbReference>
<accession>A0A7L5BZ09</accession>
<protein>
    <submittedName>
        <fullName evidence="1">5-carboxymethyl-2-hydroxymuconate Delta-isomerase</fullName>
    </submittedName>
</protein>
<dbReference type="SUPFAM" id="SSF55331">
    <property type="entry name" value="Tautomerase/MIF"/>
    <property type="match status" value="1"/>
</dbReference>
<gene>
    <name evidence="1" type="ORF">G5B40_04890</name>
</gene>
<dbReference type="CDD" id="cd00580">
    <property type="entry name" value="CHMI"/>
    <property type="match status" value="1"/>
</dbReference>
<organism evidence="1 2">
    <name type="scientific">Pikeienuella piscinae</name>
    <dbReference type="NCBI Taxonomy" id="2748098"/>
    <lineage>
        <taxon>Bacteria</taxon>
        <taxon>Pseudomonadati</taxon>
        <taxon>Pseudomonadota</taxon>
        <taxon>Alphaproteobacteria</taxon>
        <taxon>Rhodobacterales</taxon>
        <taxon>Paracoccaceae</taxon>
        <taxon>Pikeienuella</taxon>
    </lineage>
</organism>
<dbReference type="PANTHER" id="PTHR37950">
    <property type="entry name" value="4-HYDROXYPHENYLACETATE CATABOLISM PROTEIN"/>
    <property type="match status" value="1"/>
</dbReference>
<dbReference type="EMBL" id="CP049056">
    <property type="protein sequence ID" value="QIE54839.1"/>
    <property type="molecule type" value="Genomic_DNA"/>
</dbReference>
<dbReference type="Pfam" id="PF02962">
    <property type="entry name" value="CHMI"/>
    <property type="match status" value="1"/>
</dbReference>
<name>A0A7L5BZ09_9RHOB</name>
<reference evidence="1 2" key="1">
    <citation type="submission" date="2020-02" db="EMBL/GenBank/DDBJ databases">
        <title>complete genome sequence of Rhodobacteraceae bacterium.</title>
        <authorList>
            <person name="Park J."/>
            <person name="Kim Y.-S."/>
            <person name="Kim K.-H."/>
        </authorList>
    </citation>
    <scope>NUCLEOTIDE SEQUENCE [LARGE SCALE GENOMIC DNA]</scope>
    <source>
        <strain evidence="1 2">RR4-56</strain>
    </source>
</reference>
<dbReference type="AlphaFoldDB" id="A0A7L5BZ09"/>
<dbReference type="InterPro" id="IPR004220">
    <property type="entry name" value="5-COMe_2-OHmuconate_Isoase"/>
</dbReference>
<dbReference type="KEGG" id="hdh:G5B40_04890"/>
<keyword evidence="2" id="KW-1185">Reference proteome</keyword>
<keyword evidence="1" id="KW-0413">Isomerase</keyword>
<dbReference type="PANTHER" id="PTHR37950:SF1">
    <property type="entry name" value="4-HYDROXYPHENYLACETATE CATABOLISM PROTEIN"/>
    <property type="match status" value="1"/>
</dbReference>
<dbReference type="RefSeq" id="WP_165095769.1">
    <property type="nucleotide sequence ID" value="NZ_CP049056.1"/>
</dbReference>
<evidence type="ECO:0000313" key="1">
    <source>
        <dbReference type="EMBL" id="QIE54839.1"/>
    </source>
</evidence>
<dbReference type="InterPro" id="IPR014347">
    <property type="entry name" value="Tautomerase/MIF_sf"/>
</dbReference>
<dbReference type="Gene3D" id="3.30.429.10">
    <property type="entry name" value="Macrophage Migration Inhibitory Factor"/>
    <property type="match status" value="1"/>
</dbReference>
<sequence length="131" mass="13906">MPHLSFQYSAGLEARADPGALAATLRDAMLATGLFPLGGIRVRGFRADVAVIADGGAHDFVDMELRIGAGRDEAAKAAAAETIYAAAENWLRPRIGDGGFALSLELREIDAALSIKRFNTIRDYLEKAGTS</sequence>
<proteinExistence type="predicted"/>
<evidence type="ECO:0000313" key="2">
    <source>
        <dbReference type="Proteomes" id="UP000503336"/>
    </source>
</evidence>